<dbReference type="InterPro" id="IPR027417">
    <property type="entry name" value="P-loop_NTPase"/>
</dbReference>
<dbReference type="VEuPathDB" id="MicrosporidiaDB:NEQG_02098"/>
<name>I3EEA4_NEMP3</name>
<dbReference type="Gene3D" id="1.10.10.10">
    <property type="entry name" value="Winged helix-like DNA-binding domain superfamily/Winged helix DNA-binding domain"/>
    <property type="match status" value="1"/>
</dbReference>
<dbReference type="FunFam" id="3.40.50.300:FF:000340">
    <property type="entry name" value="Bloom syndrome, RecQ helicase"/>
    <property type="match status" value="1"/>
</dbReference>
<proteinExistence type="inferred from homology"/>
<dbReference type="CDD" id="cd18794">
    <property type="entry name" value="SF2_C_RecQ"/>
    <property type="match status" value="1"/>
</dbReference>
<dbReference type="Proteomes" id="UP000002872">
    <property type="component" value="Unassembled WGS sequence"/>
</dbReference>
<dbReference type="InterPro" id="IPR004589">
    <property type="entry name" value="DNA_helicase_ATP-dep_RecQ"/>
</dbReference>
<dbReference type="GO" id="GO:0031573">
    <property type="term" value="P:mitotic intra-S DNA damage checkpoint signaling"/>
    <property type="evidence" value="ECO:0007669"/>
    <property type="project" value="UniProtKB-ARBA"/>
</dbReference>
<comment type="similarity">
    <text evidence="2 11">Belongs to the helicase family. RecQ subfamily.</text>
</comment>
<dbReference type="Gene3D" id="3.40.50.300">
    <property type="entry name" value="P-loop containing nucleotide triphosphate hydrolases"/>
    <property type="match status" value="2"/>
</dbReference>
<dbReference type="GO" id="GO:0005737">
    <property type="term" value="C:cytoplasm"/>
    <property type="evidence" value="ECO:0007669"/>
    <property type="project" value="TreeGrafter"/>
</dbReference>
<feature type="region of interest" description="Disordered" evidence="12">
    <location>
        <begin position="86"/>
        <end position="110"/>
    </location>
</feature>
<organism evidence="15 16">
    <name type="scientific">Nematocida parisii (strain ERTm3)</name>
    <name type="common">Nematode killer fungus</name>
    <dbReference type="NCBI Taxonomy" id="935791"/>
    <lineage>
        <taxon>Eukaryota</taxon>
        <taxon>Fungi</taxon>
        <taxon>Fungi incertae sedis</taxon>
        <taxon>Microsporidia</taxon>
        <taxon>Nematocida</taxon>
    </lineage>
</organism>
<evidence type="ECO:0000256" key="8">
    <source>
        <dbReference type="ARBA" id="ARBA00023235"/>
    </source>
</evidence>
<dbReference type="GO" id="GO:0016887">
    <property type="term" value="F:ATP hydrolysis activity"/>
    <property type="evidence" value="ECO:0007669"/>
    <property type="project" value="RHEA"/>
</dbReference>
<feature type="domain" description="Helicase ATP-binding" evidence="13">
    <location>
        <begin position="337"/>
        <end position="525"/>
    </location>
</feature>
<evidence type="ECO:0000313" key="16">
    <source>
        <dbReference type="Proteomes" id="UP000002872"/>
    </source>
</evidence>
<evidence type="ECO:0000259" key="14">
    <source>
        <dbReference type="PROSITE" id="PS51194"/>
    </source>
</evidence>
<dbReference type="InParanoid" id="I3EEA4"/>
<comment type="catalytic activity">
    <reaction evidence="11">
        <text>ATP + H2O = ADP + phosphate + H(+)</text>
        <dbReference type="Rhea" id="RHEA:13065"/>
        <dbReference type="ChEBI" id="CHEBI:15377"/>
        <dbReference type="ChEBI" id="CHEBI:15378"/>
        <dbReference type="ChEBI" id="CHEBI:30616"/>
        <dbReference type="ChEBI" id="CHEBI:43474"/>
        <dbReference type="ChEBI" id="CHEBI:456216"/>
    </reaction>
</comment>
<dbReference type="PANTHER" id="PTHR13710:SF153">
    <property type="entry name" value="RECQ-LIKE DNA HELICASE BLM"/>
    <property type="match status" value="1"/>
</dbReference>
<dbReference type="PANTHER" id="PTHR13710">
    <property type="entry name" value="DNA HELICASE RECQ FAMILY MEMBER"/>
    <property type="match status" value="1"/>
</dbReference>
<dbReference type="Pfam" id="PF16124">
    <property type="entry name" value="RecQ_Zn_bind"/>
    <property type="match status" value="1"/>
</dbReference>
<keyword evidence="6 11" id="KW-0067">ATP-binding</keyword>
<dbReference type="EC" id="5.6.2.4" evidence="11"/>
<dbReference type="EMBL" id="GL870881">
    <property type="protein sequence ID" value="EIJ87551.1"/>
    <property type="molecule type" value="Genomic_DNA"/>
</dbReference>
<dbReference type="GO" id="GO:0005524">
    <property type="term" value="F:ATP binding"/>
    <property type="evidence" value="ECO:0007669"/>
    <property type="project" value="UniProtKB-KW"/>
</dbReference>
<dbReference type="InterPro" id="IPR036388">
    <property type="entry name" value="WH-like_DNA-bd_sf"/>
</dbReference>
<dbReference type="STRING" id="935791.I3EEA4"/>
<comment type="catalytic activity">
    <reaction evidence="10 11">
        <text>Couples ATP hydrolysis with the unwinding of duplex DNA by translocating in the 3'-5' direction.</text>
        <dbReference type="EC" id="5.6.2.4"/>
    </reaction>
</comment>
<feature type="domain" description="Helicase C-terminal" evidence="14">
    <location>
        <begin position="547"/>
        <end position="700"/>
    </location>
</feature>
<dbReference type="Pfam" id="PF00271">
    <property type="entry name" value="Helicase_C"/>
    <property type="match status" value="1"/>
</dbReference>
<dbReference type="InterPro" id="IPR001650">
    <property type="entry name" value="Helicase_C-like"/>
</dbReference>
<dbReference type="InterPro" id="IPR014001">
    <property type="entry name" value="Helicase_ATP-bd"/>
</dbReference>
<dbReference type="GO" id="GO:0043138">
    <property type="term" value="F:3'-5' DNA helicase activity"/>
    <property type="evidence" value="ECO:0007669"/>
    <property type="project" value="UniProtKB-EC"/>
</dbReference>
<dbReference type="SMART" id="SM00487">
    <property type="entry name" value="DEXDc"/>
    <property type="match status" value="1"/>
</dbReference>
<evidence type="ECO:0000313" key="15">
    <source>
        <dbReference type="EMBL" id="EIJ87551.1"/>
    </source>
</evidence>
<keyword evidence="4 11" id="KW-0378">Hydrolase</keyword>
<dbReference type="PROSITE" id="PS51192">
    <property type="entry name" value="HELICASE_ATP_BIND_1"/>
    <property type="match status" value="1"/>
</dbReference>
<accession>I3EEA4</accession>
<dbReference type="GO" id="GO:0000729">
    <property type="term" value="P:DNA double-strand break processing"/>
    <property type="evidence" value="ECO:0007669"/>
    <property type="project" value="UniProtKB-ARBA"/>
</dbReference>
<dbReference type="GO" id="GO:0000724">
    <property type="term" value="P:double-strand break repair via homologous recombination"/>
    <property type="evidence" value="ECO:0007669"/>
    <property type="project" value="TreeGrafter"/>
</dbReference>
<dbReference type="GO" id="GO:0003677">
    <property type="term" value="F:DNA binding"/>
    <property type="evidence" value="ECO:0007669"/>
    <property type="project" value="UniProtKB-KW"/>
</dbReference>
<dbReference type="GO" id="GO:0005634">
    <property type="term" value="C:nucleus"/>
    <property type="evidence" value="ECO:0007669"/>
    <property type="project" value="UniProtKB-SubCell"/>
</dbReference>
<dbReference type="InterPro" id="IPR032284">
    <property type="entry name" value="RecQ_Zn-bd"/>
</dbReference>
<evidence type="ECO:0000256" key="11">
    <source>
        <dbReference type="RuleBase" id="RU364117"/>
    </source>
</evidence>
<dbReference type="HOGENOM" id="CLU_332354_0_0_1"/>
<evidence type="ECO:0000256" key="3">
    <source>
        <dbReference type="ARBA" id="ARBA00022741"/>
    </source>
</evidence>
<dbReference type="SUPFAM" id="SSF52540">
    <property type="entry name" value="P-loop containing nucleoside triphosphate hydrolases"/>
    <property type="match status" value="2"/>
</dbReference>
<dbReference type="GO" id="GO:0009378">
    <property type="term" value="F:four-way junction helicase activity"/>
    <property type="evidence" value="ECO:0007669"/>
    <property type="project" value="TreeGrafter"/>
</dbReference>
<sequence>MKKLDEVDPMIQYALTKINTEKDNDSSSSGVEFVEMTDSAQGSTILGESTIQNMHDLTTENTFETNNTRDSSEIFHFSSKLSVSKEASSGKRKATLEDAHGTGKNAWEGHANADEERRIVELSHAVCDAMDRSMREVYILLEQRAQLISSVLERARSSEKTLIENRPQQGKYAHMSHGSKCMNKEIDLKAINVEDTSRYPLGSSDLSYSDKTNRNLHEFDRCMNASKINDAYTGIGSRTKESIFQQRDMSEECETVPQLARNGVFKIPMESLQKQSALEKHEPMPEILLSEDGDTQATQAEADPGSRELTFKQIQAYVCLRKVFRLYDFRQNQLQIISAVLDGRDVFVLMPTGGGKSLTFQLPAIISRGITVVVSPLLALIQDQIKNLLAKGIPAVAINSSLTKSERDIAYHMILMVGLDKDKHEPTEKRMPVTKIVYATPELLVESQTFNRALETLSQQNRLTRFVIDEAHCVSQWGHDFRPDYTQLFRLKERYPNIPITALTATATAAVKKDVTDALRLKNCKIFTQSFNRPNLKYRVIPKTKNQIAEIVSFIETHYPEDSGIIYCLSKRDCEWLAETLQKDHGIRAGYYHAGLSTKERTERAREWDSSHIRVIVATIAFGMGIDKKDVRYVLHYSLPKSLEGYYQETGRAGRDQLNSECVLYYTYSDKKKIDYMIDRNESASAEAKSRQRRHLQEVISYCENKTDCRRHLLLHYFGETFNKFCGDGCDNCQRGGSVQQINCLQEALQIIKVVQKEKLITEGHLITEMRSYSKKTKDLLSRTIRWLVGKGHLETKLVMGARGFSWSYIKPGQGTPTEVLISMHTEESKPRVRPKMLKQMASAHTKSCYQAPDGMDNIDV</sequence>
<evidence type="ECO:0000256" key="5">
    <source>
        <dbReference type="ARBA" id="ARBA00022806"/>
    </source>
</evidence>
<evidence type="ECO:0000259" key="13">
    <source>
        <dbReference type="PROSITE" id="PS51192"/>
    </source>
</evidence>
<keyword evidence="3 11" id="KW-0547">Nucleotide-binding</keyword>
<dbReference type="NCBIfam" id="TIGR00614">
    <property type="entry name" value="recQ_fam"/>
    <property type="match status" value="1"/>
</dbReference>
<dbReference type="CDD" id="cd17920">
    <property type="entry name" value="DEXHc_RecQ"/>
    <property type="match status" value="1"/>
</dbReference>
<evidence type="ECO:0000256" key="10">
    <source>
        <dbReference type="ARBA" id="ARBA00034617"/>
    </source>
</evidence>
<dbReference type="PROSITE" id="PS51194">
    <property type="entry name" value="HELICASE_CTER"/>
    <property type="match status" value="1"/>
</dbReference>
<keyword evidence="7" id="KW-0238">DNA-binding</keyword>
<evidence type="ECO:0000256" key="4">
    <source>
        <dbReference type="ARBA" id="ARBA00022801"/>
    </source>
</evidence>
<keyword evidence="8" id="KW-0413">Isomerase</keyword>
<dbReference type="Pfam" id="PF00270">
    <property type="entry name" value="DEAD"/>
    <property type="match status" value="1"/>
</dbReference>
<evidence type="ECO:0000256" key="7">
    <source>
        <dbReference type="ARBA" id="ARBA00023125"/>
    </source>
</evidence>
<evidence type="ECO:0000256" key="2">
    <source>
        <dbReference type="ARBA" id="ARBA00005446"/>
    </source>
</evidence>
<evidence type="ECO:0000256" key="9">
    <source>
        <dbReference type="ARBA" id="ARBA00023242"/>
    </source>
</evidence>
<dbReference type="AlphaFoldDB" id="I3EEA4"/>
<evidence type="ECO:0000256" key="1">
    <source>
        <dbReference type="ARBA" id="ARBA00004123"/>
    </source>
</evidence>
<keyword evidence="5 11" id="KW-0347">Helicase</keyword>
<comment type="subcellular location">
    <subcellularLocation>
        <location evidence="1 11">Nucleus</location>
    </subcellularLocation>
</comment>
<dbReference type="FunFam" id="3.40.50.300:FF:000296">
    <property type="entry name" value="ATP-dependent DNA helicase RecQ"/>
    <property type="match status" value="1"/>
</dbReference>
<evidence type="ECO:0000256" key="6">
    <source>
        <dbReference type="ARBA" id="ARBA00022840"/>
    </source>
</evidence>
<reference evidence="15" key="1">
    <citation type="submission" date="2011-01" db="EMBL/GenBank/DDBJ databases">
        <title>The Genome Sequence of Nematocida parisii strain ERTm3.</title>
        <authorList>
            <consortium name="The Broad Institute Genome Sequencing Platform"/>
            <consortium name="The Broad Institute Genome Sequencing Center for Infectious Disease"/>
            <person name="Cuomo C."/>
            <person name="Troemel E."/>
            <person name="Young S.K."/>
            <person name="Zeng Q."/>
            <person name="Gargeya S."/>
            <person name="Fitzgerald M."/>
            <person name="Haas B."/>
            <person name="Abouelleil A."/>
            <person name="Alvarado L."/>
            <person name="Arachchi H.M."/>
            <person name="Berlin A."/>
            <person name="Chapman S.B."/>
            <person name="Gearin G."/>
            <person name="Goldberg J."/>
            <person name="Griggs A."/>
            <person name="Gujja S."/>
            <person name="Hansen M."/>
            <person name="Heiman D."/>
            <person name="Howarth C."/>
            <person name="Larimer J."/>
            <person name="Lui A."/>
            <person name="MacDonald P.J.P."/>
            <person name="McCowen C."/>
            <person name="Montmayeur A."/>
            <person name="Murphy C."/>
            <person name="Neiman D."/>
            <person name="Pearson M."/>
            <person name="Priest M."/>
            <person name="Roberts A."/>
            <person name="Saif S."/>
            <person name="Shea T."/>
            <person name="Sisk P."/>
            <person name="Stolte C."/>
            <person name="Sykes S."/>
            <person name="Wortman J."/>
            <person name="Nusbaum C."/>
            <person name="Birren B."/>
        </authorList>
    </citation>
    <scope>NUCLEOTIDE SEQUENCE</scope>
    <source>
        <strain evidence="15">ERTm3</strain>
    </source>
</reference>
<dbReference type="GO" id="GO:0005694">
    <property type="term" value="C:chromosome"/>
    <property type="evidence" value="ECO:0007669"/>
    <property type="project" value="TreeGrafter"/>
</dbReference>
<keyword evidence="16" id="KW-1185">Reference proteome</keyword>
<gene>
    <name evidence="15" type="ORF">NEQG_02098</name>
</gene>
<keyword evidence="9 11" id="KW-0539">Nucleus</keyword>
<evidence type="ECO:0000256" key="12">
    <source>
        <dbReference type="SAM" id="MobiDB-lite"/>
    </source>
</evidence>
<dbReference type="SMART" id="SM00490">
    <property type="entry name" value="HELICc"/>
    <property type="match status" value="1"/>
</dbReference>
<protein>
    <recommendedName>
        <fullName evidence="11">ATP-dependent DNA helicase</fullName>
        <ecNumber evidence="11">5.6.2.4</ecNumber>
    </recommendedName>
</protein>
<dbReference type="InterPro" id="IPR011545">
    <property type="entry name" value="DEAD/DEAH_box_helicase_dom"/>
</dbReference>
<dbReference type="OrthoDB" id="10261556at2759"/>